<evidence type="ECO:0000313" key="1">
    <source>
        <dbReference type="EMBL" id="MEL1250399.1"/>
    </source>
</evidence>
<sequence>MRLEDQDFASAVSLLFAPGKRPRAADIRALARKAGQFSISLDPAADGGVEEGWLELLANGLSFDLAGLAPQAPIDVPGTIHTFGLSGATSIARHQAVLITPGPHLAAGGAMFPVVRTMAMIAAHLAELEGVDAVAWHPARAMSDADYFRRGVLRWIEGGAFPGLGLSALVTTPEGGLVSEGLSLFTGQELRLDPVVAADRAEGAKIALRLLSWLVENGRVIEPLEFTGPSGETLRIEGNGNGAIVDVRRVAR</sequence>
<keyword evidence="2" id="KW-1185">Reference proteome</keyword>
<evidence type="ECO:0000313" key="2">
    <source>
        <dbReference type="Proteomes" id="UP001497045"/>
    </source>
</evidence>
<comment type="caution">
    <text evidence="1">The sequence shown here is derived from an EMBL/GenBank/DDBJ whole genome shotgun (WGS) entry which is preliminary data.</text>
</comment>
<proteinExistence type="predicted"/>
<gene>
    <name evidence="1" type="ORF">AAEO60_06915</name>
</gene>
<evidence type="ECO:0008006" key="3">
    <source>
        <dbReference type="Google" id="ProtNLM"/>
    </source>
</evidence>
<reference evidence="1 2" key="1">
    <citation type="submission" date="2024-04" db="EMBL/GenBank/DDBJ databases">
        <title>Aurantiacibacter sp. DGU6 16S ribosomal RNA gene Genome sequencing and assembly.</title>
        <authorList>
            <person name="Park S."/>
        </authorList>
    </citation>
    <scope>NUCLEOTIDE SEQUENCE [LARGE SCALE GENOMIC DNA]</scope>
    <source>
        <strain evidence="1 2">DGU6</strain>
    </source>
</reference>
<dbReference type="RefSeq" id="WP_341672919.1">
    <property type="nucleotide sequence ID" value="NZ_JBBYHV010000001.1"/>
</dbReference>
<accession>A0ABU9IDA4</accession>
<dbReference type="Proteomes" id="UP001497045">
    <property type="component" value="Unassembled WGS sequence"/>
</dbReference>
<name>A0ABU9IDA4_9SPHN</name>
<protein>
    <recommendedName>
        <fullName evidence="3">Hydratase</fullName>
    </recommendedName>
</protein>
<dbReference type="EMBL" id="JBBYHV010000001">
    <property type="protein sequence ID" value="MEL1250399.1"/>
    <property type="molecule type" value="Genomic_DNA"/>
</dbReference>
<organism evidence="1 2">
    <name type="scientific">Aurantiacibacter gilvus</name>
    <dbReference type="NCBI Taxonomy" id="3139141"/>
    <lineage>
        <taxon>Bacteria</taxon>
        <taxon>Pseudomonadati</taxon>
        <taxon>Pseudomonadota</taxon>
        <taxon>Alphaproteobacteria</taxon>
        <taxon>Sphingomonadales</taxon>
        <taxon>Erythrobacteraceae</taxon>
        <taxon>Aurantiacibacter</taxon>
    </lineage>
</organism>